<dbReference type="InterPro" id="IPR021995">
    <property type="entry name" value="DUF3593"/>
</dbReference>
<dbReference type="Gene3D" id="2.130.10.10">
    <property type="entry name" value="YVTN repeat-like/Quinoprotein amine dehydrogenase"/>
    <property type="match status" value="1"/>
</dbReference>
<feature type="transmembrane region" description="Helical" evidence="3">
    <location>
        <begin position="460"/>
        <end position="479"/>
    </location>
</feature>
<evidence type="ECO:0000313" key="5">
    <source>
        <dbReference type="Proteomes" id="UP000682877"/>
    </source>
</evidence>
<dbReference type="PANTHER" id="PTHR35473">
    <property type="entry name" value="1-ACYL-SN-GLYCEROL-3-PHOSPHATE ACYLTRANSFERASE"/>
    <property type="match status" value="1"/>
</dbReference>
<dbReference type="AlphaFoldDB" id="A0A8S1ZSK1"/>
<dbReference type="SUPFAM" id="SSF50978">
    <property type="entry name" value="WD40 repeat-like"/>
    <property type="match status" value="1"/>
</dbReference>
<dbReference type="Pfam" id="PF00400">
    <property type="entry name" value="WD40"/>
    <property type="match status" value="1"/>
</dbReference>
<name>A0A8S1ZSK1_ARAAE</name>
<evidence type="ECO:0000313" key="4">
    <source>
        <dbReference type="EMBL" id="CAE5962193.1"/>
    </source>
</evidence>
<sequence>MAKSMATLDSGTTCSSWNHSGHRLATGSLDGSFSVCHSSTPSSSSTFTCTSKVRVSESSIVKIVWLPSEYGDAVACICEDGSLSTWEELSEDSHALEWKLCKSIKNKSSQVLDVQFGVSRKSLKMVAAYSDGYLRVFELLNPLELKNWQLQAEFQNVIDSLSTLGKPSSLSASVSWNPMKGEEQEPSFVLAFNSDSPHLNSSKIWEFDEAHNRWLAVAELALPEDKGDPVYALSWAPNIGRPYEVVAVATHKGIGIWDVGLAPDLEGRLPVKKVSSLSGHQGEVWQMEWDMSGMTLASTGSDGLVKLWQSNLNEGTRFKSSIGEALRKVEGKLRSVKAVSEARRDMILINSNSPTLISAVRFVGSSPFTTRGLSQSTVSISRNKSFFLHFTDTKEKKSRRDDLRVSIVCDAGGMFPVDPWAPTIDSQSIASQLFAVSLFPYIGFLYFLTKSKSAPKLTLFGFYFLLAFVGATIPAGIYAKVHYGTSLSNVDWLHGGAESLLALTNLFIVLGLRQALRKSEDDDDKLGNDEEASTTQEQEKSSV</sequence>
<gene>
    <name evidence="4" type="ORF">AARE701A_LOCUS3988</name>
</gene>
<organism evidence="4 5">
    <name type="scientific">Arabidopsis arenosa</name>
    <name type="common">Sand rock-cress</name>
    <name type="synonym">Cardaminopsis arenosa</name>
    <dbReference type="NCBI Taxonomy" id="38785"/>
    <lineage>
        <taxon>Eukaryota</taxon>
        <taxon>Viridiplantae</taxon>
        <taxon>Streptophyta</taxon>
        <taxon>Embryophyta</taxon>
        <taxon>Tracheophyta</taxon>
        <taxon>Spermatophyta</taxon>
        <taxon>Magnoliopsida</taxon>
        <taxon>eudicotyledons</taxon>
        <taxon>Gunneridae</taxon>
        <taxon>Pentapetalae</taxon>
        <taxon>rosids</taxon>
        <taxon>malvids</taxon>
        <taxon>Brassicales</taxon>
        <taxon>Brassicaceae</taxon>
        <taxon>Camelineae</taxon>
        <taxon>Arabidopsis</taxon>
    </lineage>
</organism>
<dbReference type="PROSITE" id="PS50082">
    <property type="entry name" value="WD_REPEATS_2"/>
    <property type="match status" value="1"/>
</dbReference>
<feature type="transmembrane region" description="Helical" evidence="3">
    <location>
        <begin position="429"/>
        <end position="448"/>
    </location>
</feature>
<dbReference type="PROSITE" id="PS50294">
    <property type="entry name" value="WD_REPEATS_REGION"/>
    <property type="match status" value="1"/>
</dbReference>
<protein>
    <submittedName>
        <fullName evidence="4">Uncharacterized protein</fullName>
    </submittedName>
</protein>
<dbReference type="SMART" id="SM00320">
    <property type="entry name" value="WD40"/>
    <property type="match status" value="5"/>
</dbReference>
<keyword evidence="5" id="KW-1185">Reference proteome</keyword>
<keyword evidence="3" id="KW-1133">Transmembrane helix</keyword>
<keyword evidence="3" id="KW-0472">Membrane</keyword>
<dbReference type="InterPro" id="IPR001680">
    <property type="entry name" value="WD40_rpt"/>
</dbReference>
<feature type="region of interest" description="Disordered" evidence="2">
    <location>
        <begin position="518"/>
        <end position="543"/>
    </location>
</feature>
<dbReference type="Pfam" id="PF12159">
    <property type="entry name" value="DUF3593"/>
    <property type="match status" value="1"/>
</dbReference>
<dbReference type="Proteomes" id="UP000682877">
    <property type="component" value="Chromosome 2"/>
</dbReference>
<evidence type="ECO:0000256" key="1">
    <source>
        <dbReference type="PROSITE-ProRule" id="PRU00221"/>
    </source>
</evidence>
<dbReference type="InterPro" id="IPR015943">
    <property type="entry name" value="WD40/YVTN_repeat-like_dom_sf"/>
</dbReference>
<dbReference type="EMBL" id="LR999452">
    <property type="protein sequence ID" value="CAE5962193.1"/>
    <property type="molecule type" value="Genomic_DNA"/>
</dbReference>
<feature type="transmembrane region" description="Helical" evidence="3">
    <location>
        <begin position="499"/>
        <end position="516"/>
    </location>
</feature>
<proteinExistence type="predicted"/>
<reference evidence="4" key="1">
    <citation type="submission" date="2021-01" db="EMBL/GenBank/DDBJ databases">
        <authorList>
            <person name="Bezrukov I."/>
        </authorList>
    </citation>
    <scope>NUCLEOTIDE SEQUENCE</scope>
</reference>
<keyword evidence="1" id="KW-0853">WD repeat</keyword>
<evidence type="ECO:0000256" key="3">
    <source>
        <dbReference type="SAM" id="Phobius"/>
    </source>
</evidence>
<dbReference type="InterPro" id="IPR036322">
    <property type="entry name" value="WD40_repeat_dom_sf"/>
</dbReference>
<keyword evidence="3" id="KW-0812">Transmembrane</keyword>
<evidence type="ECO:0000256" key="2">
    <source>
        <dbReference type="SAM" id="MobiDB-lite"/>
    </source>
</evidence>
<accession>A0A8S1ZSK1</accession>
<dbReference type="PANTHER" id="PTHR35473:SF3">
    <property type="entry name" value="1-ACYL-SN-GLYCEROL-3-PHOSPHATE ACYLTRANSFERASE"/>
    <property type="match status" value="1"/>
</dbReference>
<feature type="repeat" description="WD" evidence="1">
    <location>
        <begin position="277"/>
        <end position="309"/>
    </location>
</feature>
<feature type="compositionally biased region" description="Basic and acidic residues" evidence="2">
    <location>
        <begin position="518"/>
        <end position="528"/>
    </location>
</feature>